<dbReference type="EMBL" id="AP022561">
    <property type="protein sequence ID" value="BBX06602.1"/>
    <property type="molecule type" value="Genomic_DNA"/>
</dbReference>
<protein>
    <recommendedName>
        <fullName evidence="3">Alpha/beta hydrolase</fullName>
    </recommendedName>
</protein>
<name>A0AAD1M9Y2_9MYCO</name>
<sequence>MDEIHTNRRRDIRVKLVGQQGMPALTGQCCMAFGPTVHYERMTTTEPDLDPRPLIGALTHSPVQVGSPERWTMYVSHYDGHVRRLVVFIHGFIGQTVKTWLDFPSIDPTRPENVWWLESDLLFAGYESTKDTITGVAHRVREHLEEFYPNPARQLLVVNGHQARADVASRYDDLVLVGHSLGGVILRRALSDAAQVWVDEGRPPSRPILLDARNCMFSPASAGFRAGGFLGLLRAVPLWSGIEMVLRRSSAYTDLQPGSVVLDEIKRRTISFAPNQDPDFAALRANIAWASPDNVVYSERYETDFVDQSWDNTDHQSVCKPRAVLYNRPWAFVRTGGDG</sequence>
<evidence type="ECO:0008006" key="3">
    <source>
        <dbReference type="Google" id="ProtNLM"/>
    </source>
</evidence>
<dbReference type="Proteomes" id="UP000467327">
    <property type="component" value="Chromosome"/>
</dbReference>
<evidence type="ECO:0000313" key="2">
    <source>
        <dbReference type="Proteomes" id="UP000467327"/>
    </source>
</evidence>
<dbReference type="AlphaFoldDB" id="A0AAD1M9Y2"/>
<proteinExistence type="predicted"/>
<organism evidence="1 2">
    <name type="scientific">Mycolicibacterium aichiense</name>
    <dbReference type="NCBI Taxonomy" id="1799"/>
    <lineage>
        <taxon>Bacteria</taxon>
        <taxon>Bacillati</taxon>
        <taxon>Actinomycetota</taxon>
        <taxon>Actinomycetes</taxon>
        <taxon>Mycobacteriales</taxon>
        <taxon>Mycobacteriaceae</taxon>
        <taxon>Mycolicibacterium</taxon>
    </lineage>
</organism>
<dbReference type="InterPro" id="IPR029058">
    <property type="entry name" value="AB_hydrolase_fold"/>
</dbReference>
<dbReference type="SUPFAM" id="SSF53474">
    <property type="entry name" value="alpha/beta-Hydrolases"/>
    <property type="match status" value="1"/>
</dbReference>
<evidence type="ECO:0000313" key="1">
    <source>
        <dbReference type="EMBL" id="BBX06602.1"/>
    </source>
</evidence>
<gene>
    <name evidence="1" type="ORF">MAIC_14050</name>
</gene>
<reference evidence="1 2" key="1">
    <citation type="journal article" date="2019" name="Emerg. Microbes Infect.">
        <title>Comprehensive subspecies identification of 175 nontuberculous mycobacteria species based on 7547 genomic profiles.</title>
        <authorList>
            <person name="Matsumoto Y."/>
            <person name="Kinjo T."/>
            <person name="Motooka D."/>
            <person name="Nabeya D."/>
            <person name="Jung N."/>
            <person name="Uechi K."/>
            <person name="Horii T."/>
            <person name="Iida T."/>
            <person name="Fujita J."/>
            <person name="Nakamura S."/>
        </authorList>
    </citation>
    <scope>NUCLEOTIDE SEQUENCE [LARGE SCALE GENOMIC DNA]</scope>
    <source>
        <strain evidence="1 2">JCM 6376</strain>
    </source>
</reference>
<accession>A0AAD1M9Y2</accession>
<dbReference type="Gene3D" id="3.40.50.1820">
    <property type="entry name" value="alpha/beta hydrolase"/>
    <property type="match status" value="1"/>
</dbReference>
<keyword evidence="2" id="KW-1185">Reference proteome</keyword>
<dbReference type="KEGG" id="maic:MAIC_14050"/>
<dbReference type="RefSeq" id="WP_115316627.1">
    <property type="nucleotide sequence ID" value="NZ_AP022561.1"/>
</dbReference>